<protein>
    <submittedName>
        <fullName evidence="1">Uncharacterized protein</fullName>
    </submittedName>
</protein>
<proteinExistence type="predicted"/>
<organism evidence="1">
    <name type="scientific">Octopus bimaculoides</name>
    <name type="common">California two-spotted octopus</name>
    <dbReference type="NCBI Taxonomy" id="37653"/>
    <lineage>
        <taxon>Eukaryota</taxon>
        <taxon>Metazoa</taxon>
        <taxon>Spiralia</taxon>
        <taxon>Lophotrochozoa</taxon>
        <taxon>Mollusca</taxon>
        <taxon>Cephalopoda</taxon>
        <taxon>Coleoidea</taxon>
        <taxon>Octopodiformes</taxon>
        <taxon>Octopoda</taxon>
        <taxon>Incirrata</taxon>
        <taxon>Octopodidae</taxon>
        <taxon>Octopus</taxon>
    </lineage>
</organism>
<dbReference type="EMBL" id="KQ426223">
    <property type="protein sequence ID" value="KOF68530.1"/>
    <property type="molecule type" value="Genomic_DNA"/>
</dbReference>
<reference evidence="1" key="1">
    <citation type="submission" date="2015-07" db="EMBL/GenBank/DDBJ databases">
        <title>MeaNS - Measles Nucleotide Surveillance Program.</title>
        <authorList>
            <person name="Tran T."/>
            <person name="Druce J."/>
        </authorList>
    </citation>
    <scope>NUCLEOTIDE SEQUENCE</scope>
    <source>
        <strain evidence="1">UCB-OBI-ISO-001</strain>
        <tissue evidence="1">Gonad</tissue>
    </source>
</reference>
<gene>
    <name evidence="1" type="ORF">OCBIM_22007174mg</name>
</gene>
<sequence>MPRIEALIMKAQLRWVGHVVRMDDARLPKMMIFSQLASGGVRLFEEKLPKSLDQKQQARKERIPNPTSAVTCPTCGRVCASAFGYHSYVRRH</sequence>
<accession>A0A0L8FVT7</accession>
<name>A0A0L8FVT7_OCTBM</name>
<evidence type="ECO:0000313" key="1">
    <source>
        <dbReference type="EMBL" id="KOF68530.1"/>
    </source>
</evidence>
<dbReference type="AlphaFoldDB" id="A0A0L8FVT7"/>